<evidence type="ECO:0000313" key="3">
    <source>
        <dbReference type="Proteomes" id="UP000185221"/>
    </source>
</evidence>
<dbReference type="InterPro" id="IPR043129">
    <property type="entry name" value="ATPase_NBD"/>
</dbReference>
<dbReference type="NCBIfam" id="TIGR03725">
    <property type="entry name" value="T6A_YeaZ"/>
    <property type="match status" value="1"/>
</dbReference>
<dbReference type="AlphaFoldDB" id="A0A1N6I0Q0"/>
<feature type="domain" description="Gcp-like" evidence="1">
    <location>
        <begin position="36"/>
        <end position="218"/>
    </location>
</feature>
<name>A0A1N6I0Q0_9BACT</name>
<dbReference type="CDD" id="cd24032">
    <property type="entry name" value="ASKHA_NBD_TsaB"/>
    <property type="match status" value="1"/>
</dbReference>
<gene>
    <name evidence="2" type="ORF">SAMN05444394_4199</name>
</gene>
<dbReference type="STRING" id="226505.SAMN05444394_4199"/>
<proteinExistence type="predicted"/>
<accession>A0A1N6I0Q0</accession>
<dbReference type="EMBL" id="FSRC01000004">
    <property type="protein sequence ID" value="SIO25600.1"/>
    <property type="molecule type" value="Genomic_DNA"/>
</dbReference>
<dbReference type="Gene3D" id="3.30.420.40">
    <property type="match status" value="2"/>
</dbReference>
<dbReference type="GO" id="GO:0002949">
    <property type="term" value="P:tRNA threonylcarbamoyladenosine modification"/>
    <property type="evidence" value="ECO:0007669"/>
    <property type="project" value="InterPro"/>
</dbReference>
<dbReference type="InterPro" id="IPR022496">
    <property type="entry name" value="T6A_TsaB"/>
</dbReference>
<evidence type="ECO:0000259" key="1">
    <source>
        <dbReference type="Pfam" id="PF00814"/>
    </source>
</evidence>
<keyword evidence="3" id="KW-1185">Reference proteome</keyword>
<protein>
    <submittedName>
        <fullName evidence="2">tRNA threonylcarbamoyladenosine biosynthesis protein TsaB</fullName>
    </submittedName>
</protein>
<dbReference type="RefSeq" id="WP_317045310.1">
    <property type="nucleotide sequence ID" value="NZ_FSRC01000004.1"/>
</dbReference>
<dbReference type="InterPro" id="IPR000905">
    <property type="entry name" value="Gcp-like_dom"/>
</dbReference>
<dbReference type="Proteomes" id="UP000185221">
    <property type="component" value="Unassembled WGS sequence"/>
</dbReference>
<dbReference type="Pfam" id="PF00814">
    <property type="entry name" value="TsaD"/>
    <property type="match status" value="1"/>
</dbReference>
<organism evidence="2 3">
    <name type="scientific">Algoriphagus halophilus</name>
    <dbReference type="NCBI Taxonomy" id="226505"/>
    <lineage>
        <taxon>Bacteria</taxon>
        <taxon>Pseudomonadati</taxon>
        <taxon>Bacteroidota</taxon>
        <taxon>Cytophagia</taxon>
        <taxon>Cytophagales</taxon>
        <taxon>Cyclobacteriaceae</taxon>
        <taxon>Algoriphagus</taxon>
    </lineage>
</organism>
<reference evidence="3" key="1">
    <citation type="submission" date="2016-11" db="EMBL/GenBank/DDBJ databases">
        <authorList>
            <person name="Varghese N."/>
            <person name="Submissions S."/>
        </authorList>
    </citation>
    <scope>NUCLEOTIDE SEQUENCE [LARGE SCALE GENOMIC DNA]</scope>
    <source>
        <strain evidence="3">DSM 15292</strain>
    </source>
</reference>
<dbReference type="PANTHER" id="PTHR11735:SF11">
    <property type="entry name" value="TRNA THREONYLCARBAMOYLADENOSINE BIOSYNTHESIS PROTEIN TSAB"/>
    <property type="match status" value="1"/>
</dbReference>
<dbReference type="PANTHER" id="PTHR11735">
    <property type="entry name" value="TRNA N6-ADENOSINE THREONYLCARBAMOYLTRANSFERASE"/>
    <property type="match status" value="1"/>
</dbReference>
<dbReference type="GO" id="GO:0005829">
    <property type="term" value="C:cytosol"/>
    <property type="evidence" value="ECO:0007669"/>
    <property type="project" value="TreeGrafter"/>
</dbReference>
<dbReference type="SUPFAM" id="SSF53067">
    <property type="entry name" value="Actin-like ATPase domain"/>
    <property type="match status" value="2"/>
</dbReference>
<sequence>MMALILSIETSTPVCSVALHVDGLLQGLKEVDLPGAHSERLLGLIEELLETCQVKLEEVNAVAVSEGPGSYTGLRIGVSTAKGLCFAGNKPLIGVNTLAALARGAMNDLDSSAVVISMLDARRMEVYREVFDAEMNSIEKLDAEVIEESSFKKYLERGPVYFIGDAVAKVKEVITHPNAVFLENRISAKQVGEIAWEKFQKDELEDLAYFVPNYLKEFKVLKSKKNPLLMS</sequence>
<evidence type="ECO:0000313" key="2">
    <source>
        <dbReference type="EMBL" id="SIO25600.1"/>
    </source>
</evidence>